<evidence type="ECO:0000313" key="3">
    <source>
        <dbReference type="Proteomes" id="UP000317648"/>
    </source>
</evidence>
<accession>A0A518DZC3</accession>
<gene>
    <name evidence="2" type="ORF">Pla8534_50420</name>
</gene>
<feature type="compositionally biased region" description="Gly residues" evidence="1">
    <location>
        <begin position="23"/>
        <end position="34"/>
    </location>
</feature>
<sequence length="34" mass="3562">MESFRREHSPGSPLDASDKGDDGGGGCIGRGKER</sequence>
<evidence type="ECO:0000313" key="2">
    <source>
        <dbReference type="EMBL" id="QDU97197.1"/>
    </source>
</evidence>
<organism evidence="2 3">
    <name type="scientific">Lignipirellula cremea</name>
    <dbReference type="NCBI Taxonomy" id="2528010"/>
    <lineage>
        <taxon>Bacteria</taxon>
        <taxon>Pseudomonadati</taxon>
        <taxon>Planctomycetota</taxon>
        <taxon>Planctomycetia</taxon>
        <taxon>Pirellulales</taxon>
        <taxon>Pirellulaceae</taxon>
        <taxon>Lignipirellula</taxon>
    </lineage>
</organism>
<dbReference type="AlphaFoldDB" id="A0A518DZC3"/>
<feature type="region of interest" description="Disordered" evidence="1">
    <location>
        <begin position="1"/>
        <end position="34"/>
    </location>
</feature>
<reference evidence="2 3" key="1">
    <citation type="submission" date="2019-02" db="EMBL/GenBank/DDBJ databases">
        <title>Deep-cultivation of Planctomycetes and their phenomic and genomic characterization uncovers novel biology.</title>
        <authorList>
            <person name="Wiegand S."/>
            <person name="Jogler M."/>
            <person name="Boedeker C."/>
            <person name="Pinto D."/>
            <person name="Vollmers J."/>
            <person name="Rivas-Marin E."/>
            <person name="Kohn T."/>
            <person name="Peeters S.H."/>
            <person name="Heuer A."/>
            <person name="Rast P."/>
            <person name="Oberbeckmann S."/>
            <person name="Bunk B."/>
            <person name="Jeske O."/>
            <person name="Meyerdierks A."/>
            <person name="Storesund J.E."/>
            <person name="Kallscheuer N."/>
            <person name="Luecker S."/>
            <person name="Lage O.M."/>
            <person name="Pohl T."/>
            <person name="Merkel B.J."/>
            <person name="Hornburger P."/>
            <person name="Mueller R.-W."/>
            <person name="Bruemmer F."/>
            <person name="Labrenz M."/>
            <person name="Spormann A.M."/>
            <person name="Op den Camp H."/>
            <person name="Overmann J."/>
            <person name="Amann R."/>
            <person name="Jetten M.S.M."/>
            <person name="Mascher T."/>
            <person name="Medema M.H."/>
            <person name="Devos D.P."/>
            <person name="Kaster A.-K."/>
            <person name="Ovreas L."/>
            <person name="Rohde M."/>
            <person name="Galperin M.Y."/>
            <person name="Jogler C."/>
        </authorList>
    </citation>
    <scope>NUCLEOTIDE SEQUENCE [LARGE SCALE GENOMIC DNA]</scope>
    <source>
        <strain evidence="2 3">Pla85_3_4</strain>
    </source>
</reference>
<dbReference type="KEGG" id="lcre:Pla8534_50420"/>
<name>A0A518DZC3_9BACT</name>
<protein>
    <submittedName>
        <fullName evidence="2">Uncharacterized protein</fullName>
    </submittedName>
</protein>
<dbReference type="EMBL" id="CP036433">
    <property type="protein sequence ID" value="QDU97197.1"/>
    <property type="molecule type" value="Genomic_DNA"/>
</dbReference>
<proteinExistence type="predicted"/>
<evidence type="ECO:0000256" key="1">
    <source>
        <dbReference type="SAM" id="MobiDB-lite"/>
    </source>
</evidence>
<keyword evidence="3" id="KW-1185">Reference proteome</keyword>
<dbReference type="Proteomes" id="UP000317648">
    <property type="component" value="Chromosome"/>
</dbReference>